<comment type="caution">
    <text evidence="8">The sequence shown here is derived from an EMBL/GenBank/DDBJ whole genome shotgun (WGS) entry which is preliminary data.</text>
</comment>
<dbReference type="Gene3D" id="3.40.120.10">
    <property type="entry name" value="Alpha-D-Glucose-1,6-Bisphosphate, subunit A, domain 3"/>
    <property type="match status" value="2"/>
</dbReference>
<reference evidence="8" key="1">
    <citation type="journal article" date="2014" name="Front. Microbiol.">
        <title>High frequency of phylogenetically diverse reductive dehalogenase-homologous genes in deep subseafloor sedimentary metagenomes.</title>
        <authorList>
            <person name="Kawai M."/>
            <person name="Futagami T."/>
            <person name="Toyoda A."/>
            <person name="Takaki Y."/>
            <person name="Nishi S."/>
            <person name="Hori S."/>
            <person name="Arai W."/>
            <person name="Tsubouchi T."/>
            <person name="Morono Y."/>
            <person name="Uchiyama I."/>
            <person name="Ito T."/>
            <person name="Fujiyama A."/>
            <person name="Inagaki F."/>
            <person name="Takami H."/>
        </authorList>
    </citation>
    <scope>NUCLEOTIDE SEQUENCE</scope>
    <source>
        <strain evidence="8">Expedition CK06-06</strain>
    </source>
</reference>
<evidence type="ECO:0008006" key="9">
    <source>
        <dbReference type="Google" id="ProtNLM"/>
    </source>
</evidence>
<keyword evidence="5" id="KW-0413">Isomerase</keyword>
<feature type="non-terminal residue" evidence="8">
    <location>
        <position position="1"/>
    </location>
</feature>
<keyword evidence="2" id="KW-0597">Phosphoprotein</keyword>
<dbReference type="Gene3D" id="3.30.310.50">
    <property type="entry name" value="Alpha-D-phosphohexomutase, C-terminal domain"/>
    <property type="match status" value="1"/>
</dbReference>
<dbReference type="Pfam" id="PF00408">
    <property type="entry name" value="PGM_PMM_IV"/>
    <property type="match status" value="1"/>
</dbReference>
<dbReference type="GO" id="GO:0005829">
    <property type="term" value="C:cytosol"/>
    <property type="evidence" value="ECO:0007669"/>
    <property type="project" value="TreeGrafter"/>
</dbReference>
<dbReference type="InterPro" id="IPR005843">
    <property type="entry name" value="A-D-PHexomutase_C"/>
</dbReference>
<gene>
    <name evidence="8" type="ORF">S01H4_54727</name>
</gene>
<organism evidence="8">
    <name type="scientific">marine sediment metagenome</name>
    <dbReference type="NCBI Taxonomy" id="412755"/>
    <lineage>
        <taxon>unclassified sequences</taxon>
        <taxon>metagenomes</taxon>
        <taxon>ecological metagenomes</taxon>
    </lineage>
</organism>
<dbReference type="InterPro" id="IPR050060">
    <property type="entry name" value="Phosphoglucosamine_mutase"/>
</dbReference>
<evidence type="ECO:0000313" key="8">
    <source>
        <dbReference type="EMBL" id="GAH15215.1"/>
    </source>
</evidence>
<keyword evidence="4" id="KW-0460">Magnesium</keyword>
<dbReference type="EMBL" id="BART01031513">
    <property type="protein sequence ID" value="GAH15215.1"/>
    <property type="molecule type" value="Genomic_DNA"/>
</dbReference>
<evidence type="ECO:0000256" key="1">
    <source>
        <dbReference type="ARBA" id="ARBA00001946"/>
    </source>
</evidence>
<dbReference type="InterPro" id="IPR036900">
    <property type="entry name" value="A-D-PHexomutase_C_sf"/>
</dbReference>
<evidence type="ECO:0000256" key="2">
    <source>
        <dbReference type="ARBA" id="ARBA00022553"/>
    </source>
</evidence>
<evidence type="ECO:0000259" key="6">
    <source>
        <dbReference type="Pfam" id="PF00408"/>
    </source>
</evidence>
<dbReference type="Pfam" id="PF02880">
    <property type="entry name" value="PGM_PMM_III"/>
    <property type="match status" value="1"/>
</dbReference>
<accession>X1E476</accession>
<dbReference type="GO" id="GO:0009252">
    <property type="term" value="P:peptidoglycan biosynthetic process"/>
    <property type="evidence" value="ECO:0007669"/>
    <property type="project" value="TreeGrafter"/>
</dbReference>
<sequence length="237" mass="25949">QNINLDCGSLYPGNLAKEVVDTKADIGLAFDGDGDRLIAVDEKGNIVSGDKIIAICAKKLKEEGMLKNNTVVTTIMSNLGLSVAFKKMGIKNVTTKVGDRYVLEEMIKHDSVIGGEDSGHIIFKEHHTTGDGILTALQLLSVMKNENKPLSELSKIIKTFPQVLINVKVKRKAPLEEIPELKSIISEVEKELADKGRVLVRYSGTQPICRVMLEGPTKSDTERLANKIAKVVEDKLN</sequence>
<name>X1E476_9ZZZZ</name>
<evidence type="ECO:0000256" key="3">
    <source>
        <dbReference type="ARBA" id="ARBA00022723"/>
    </source>
</evidence>
<dbReference type="GO" id="GO:0004615">
    <property type="term" value="F:phosphomannomutase activity"/>
    <property type="evidence" value="ECO:0007669"/>
    <property type="project" value="TreeGrafter"/>
</dbReference>
<dbReference type="AlphaFoldDB" id="X1E476"/>
<dbReference type="PANTHER" id="PTHR42946">
    <property type="entry name" value="PHOSPHOHEXOSE MUTASE"/>
    <property type="match status" value="1"/>
</dbReference>
<dbReference type="SUPFAM" id="SSF53738">
    <property type="entry name" value="Phosphoglucomutase, first 3 domains"/>
    <property type="match status" value="2"/>
</dbReference>
<dbReference type="GO" id="GO:0005975">
    <property type="term" value="P:carbohydrate metabolic process"/>
    <property type="evidence" value="ECO:0007669"/>
    <property type="project" value="InterPro"/>
</dbReference>
<dbReference type="InterPro" id="IPR005846">
    <property type="entry name" value="A-D-PHexomutase_a/b/a-III"/>
</dbReference>
<dbReference type="GO" id="GO:0006048">
    <property type="term" value="P:UDP-N-acetylglucosamine biosynthetic process"/>
    <property type="evidence" value="ECO:0007669"/>
    <property type="project" value="TreeGrafter"/>
</dbReference>
<evidence type="ECO:0000259" key="7">
    <source>
        <dbReference type="Pfam" id="PF02880"/>
    </source>
</evidence>
<dbReference type="FunFam" id="3.40.120.10:FF:000002">
    <property type="entry name" value="Phosphoglucosamine mutase"/>
    <property type="match status" value="1"/>
</dbReference>
<dbReference type="SUPFAM" id="SSF55957">
    <property type="entry name" value="Phosphoglucomutase, C-terminal domain"/>
    <property type="match status" value="1"/>
</dbReference>
<dbReference type="GO" id="GO:0008966">
    <property type="term" value="F:phosphoglucosamine mutase activity"/>
    <property type="evidence" value="ECO:0007669"/>
    <property type="project" value="TreeGrafter"/>
</dbReference>
<dbReference type="FunFam" id="3.30.310.50:FF:000001">
    <property type="entry name" value="Phosphoglucosamine mutase"/>
    <property type="match status" value="1"/>
</dbReference>
<feature type="domain" description="Alpha-D-phosphohexomutase alpha/beta/alpha" evidence="7">
    <location>
        <begin position="49"/>
        <end position="158"/>
    </location>
</feature>
<feature type="domain" description="Alpha-D-phosphohexomutase C-terminal" evidence="6">
    <location>
        <begin position="164"/>
        <end position="230"/>
    </location>
</feature>
<proteinExistence type="predicted"/>
<protein>
    <recommendedName>
        <fullName evidence="9">Alpha-D-phosphohexomutase alpha/beta/alpha domain-containing protein</fullName>
    </recommendedName>
</protein>
<comment type="cofactor">
    <cofactor evidence="1">
        <name>Mg(2+)</name>
        <dbReference type="ChEBI" id="CHEBI:18420"/>
    </cofactor>
</comment>
<dbReference type="InterPro" id="IPR016055">
    <property type="entry name" value="A-D-PHexomutase_a/b/a-I/II/III"/>
</dbReference>
<evidence type="ECO:0000256" key="5">
    <source>
        <dbReference type="ARBA" id="ARBA00023235"/>
    </source>
</evidence>
<keyword evidence="3" id="KW-0479">Metal-binding</keyword>
<dbReference type="PANTHER" id="PTHR42946:SF1">
    <property type="entry name" value="PHOSPHOGLUCOMUTASE (ALPHA-D-GLUCOSE-1,6-BISPHOSPHATE-DEPENDENT)"/>
    <property type="match status" value="1"/>
</dbReference>
<evidence type="ECO:0000256" key="4">
    <source>
        <dbReference type="ARBA" id="ARBA00022842"/>
    </source>
</evidence>
<dbReference type="GO" id="GO:0046872">
    <property type="term" value="F:metal ion binding"/>
    <property type="evidence" value="ECO:0007669"/>
    <property type="project" value="UniProtKB-KW"/>
</dbReference>